<evidence type="ECO:0000313" key="2">
    <source>
        <dbReference type="EMBL" id="KAL0479909.1"/>
    </source>
</evidence>
<dbReference type="InterPro" id="IPR000219">
    <property type="entry name" value="DH_dom"/>
</dbReference>
<dbReference type="PANTHER" id="PTHR12673:SF270">
    <property type="entry name" value="FYVE-TYPE DOMAIN-CONTAINING PROTEIN"/>
    <property type="match status" value="1"/>
</dbReference>
<dbReference type="GO" id="GO:0005737">
    <property type="term" value="C:cytoplasm"/>
    <property type="evidence" value="ECO:0007669"/>
    <property type="project" value="TreeGrafter"/>
</dbReference>
<evidence type="ECO:0000259" key="1">
    <source>
        <dbReference type="PROSITE" id="PS50010"/>
    </source>
</evidence>
<dbReference type="SUPFAM" id="SSF48065">
    <property type="entry name" value="DBL homology domain (DH-domain)"/>
    <property type="match status" value="1"/>
</dbReference>
<dbReference type="InterPro" id="IPR035899">
    <property type="entry name" value="DBL_dom_sf"/>
</dbReference>
<gene>
    <name evidence="2" type="ORF">AKO1_007372</name>
</gene>
<dbReference type="PROSITE" id="PS50010">
    <property type="entry name" value="DH_2"/>
    <property type="match status" value="1"/>
</dbReference>
<dbReference type="InterPro" id="IPR051092">
    <property type="entry name" value="FYVE_RhoGEF_PH"/>
</dbReference>
<dbReference type="Proteomes" id="UP001431209">
    <property type="component" value="Unassembled WGS sequence"/>
</dbReference>
<dbReference type="EMBL" id="JAOPGA020000605">
    <property type="protein sequence ID" value="KAL0479909.1"/>
    <property type="molecule type" value="Genomic_DNA"/>
</dbReference>
<feature type="domain" description="DH" evidence="1">
    <location>
        <begin position="1"/>
        <end position="222"/>
    </location>
</feature>
<protein>
    <submittedName>
        <fullName evidence="2">GxcDD</fullName>
    </submittedName>
</protein>
<dbReference type="PANTHER" id="PTHR12673">
    <property type="entry name" value="FACIOGENITAL DYSPLASIA PROTEIN"/>
    <property type="match status" value="1"/>
</dbReference>
<name>A0AAW2YTF6_9EUKA</name>
<dbReference type="AlphaFoldDB" id="A0AAW2YTF6"/>
<keyword evidence="3" id="KW-1185">Reference proteome</keyword>
<dbReference type="SMART" id="SM00325">
    <property type="entry name" value="RhoGEF"/>
    <property type="match status" value="1"/>
</dbReference>
<dbReference type="Gene3D" id="1.20.900.10">
    <property type="entry name" value="Dbl homology (DH) domain"/>
    <property type="match status" value="1"/>
</dbReference>
<organism evidence="2 3">
    <name type="scientific">Acrasis kona</name>
    <dbReference type="NCBI Taxonomy" id="1008807"/>
    <lineage>
        <taxon>Eukaryota</taxon>
        <taxon>Discoba</taxon>
        <taxon>Heterolobosea</taxon>
        <taxon>Tetramitia</taxon>
        <taxon>Eutetramitia</taxon>
        <taxon>Acrasidae</taxon>
        <taxon>Acrasis</taxon>
    </lineage>
</organism>
<dbReference type="Pfam" id="PF00621">
    <property type="entry name" value="RhoGEF"/>
    <property type="match status" value="1"/>
</dbReference>
<sequence>MSKSFIETERTSCWTWFRNLFCCSNSVAVEDSKETPLLRKEEKDEIVEDPSREILSPKQIRDYFGQITLILNVNKSFLSDLEGVVQKNGPADILGNELRFAEIILFRAYSFKLYSSFMSSFDMISKAIKSERQVNHDFNLFIESQQKYIKKINKHPHMENTLAGFMIAPVQRICRYNLLVTELCRATSNEISPTNDADAETLNKLLQARDLISEVAQYCNEKTREMSGSARVLVLQQLLKKNDIIAPHRVVVRESDRIESIQYKKAVKNSIMSQLNKKKATKSCRLHLFNDILIVSKDPTVEVKDTSKELVFVELNLWSANTMVRKKDKSKRIIETDRNFTRKVCMFKDNAFIGTLKFSSEVHSDSWLESIKVQMDKSSEQISIKEE</sequence>
<accession>A0AAW2YTF6</accession>
<comment type="caution">
    <text evidence="2">The sequence shown here is derived from an EMBL/GenBank/DDBJ whole genome shotgun (WGS) entry which is preliminary data.</text>
</comment>
<evidence type="ECO:0000313" key="3">
    <source>
        <dbReference type="Proteomes" id="UP001431209"/>
    </source>
</evidence>
<dbReference type="GO" id="GO:0005085">
    <property type="term" value="F:guanyl-nucleotide exchange factor activity"/>
    <property type="evidence" value="ECO:0007669"/>
    <property type="project" value="InterPro"/>
</dbReference>
<proteinExistence type="predicted"/>
<reference evidence="2 3" key="1">
    <citation type="submission" date="2024-03" db="EMBL/GenBank/DDBJ databases">
        <title>The Acrasis kona genome and developmental transcriptomes reveal deep origins of eukaryotic multicellular pathways.</title>
        <authorList>
            <person name="Sheikh S."/>
            <person name="Fu C.-J."/>
            <person name="Brown M.W."/>
            <person name="Baldauf S.L."/>
        </authorList>
    </citation>
    <scope>NUCLEOTIDE SEQUENCE [LARGE SCALE GENOMIC DNA]</scope>
    <source>
        <strain evidence="2 3">ATCC MYA-3509</strain>
    </source>
</reference>